<evidence type="ECO:0000313" key="3">
    <source>
        <dbReference type="Proteomes" id="UP000509791"/>
    </source>
</evidence>
<dbReference type="EMBL" id="LR822027">
    <property type="protein sequence ID" value="CAD0152393.1"/>
    <property type="molecule type" value="Genomic_DNA"/>
</dbReference>
<dbReference type="AlphaFoldDB" id="A0A8D6UB15"/>
<name>A0A8D6UB15_STRTR</name>
<proteinExistence type="predicted"/>
<accession>A0A8D6UB15</accession>
<gene>
    <name evidence="2" type="ORF">STHERMO_1112</name>
</gene>
<evidence type="ECO:0000313" key="2">
    <source>
        <dbReference type="EMBL" id="CAD0152393.1"/>
    </source>
</evidence>
<dbReference type="Proteomes" id="UP000509791">
    <property type="component" value="Chromosome"/>
</dbReference>
<keyword evidence="1" id="KW-1133">Transmembrane helix</keyword>
<keyword evidence="1" id="KW-0812">Transmembrane</keyword>
<sequence>MSQTIYDTTPMRQVFKEGTWDVKLSFLVMGMASLVNKQFTKGLLFLLSDIAFLAAFVIQIIPAL</sequence>
<feature type="transmembrane region" description="Helical" evidence="1">
    <location>
        <begin position="43"/>
        <end position="61"/>
    </location>
</feature>
<organism evidence="2 3">
    <name type="scientific">Streptococcus thermophilus</name>
    <dbReference type="NCBI Taxonomy" id="1308"/>
    <lineage>
        <taxon>Bacteria</taxon>
        <taxon>Bacillati</taxon>
        <taxon>Bacillota</taxon>
        <taxon>Bacilli</taxon>
        <taxon>Lactobacillales</taxon>
        <taxon>Streptococcaceae</taxon>
        <taxon>Streptococcus</taxon>
    </lineage>
</organism>
<protein>
    <submittedName>
        <fullName evidence="2">Uncharacterized protein</fullName>
    </submittedName>
</protein>
<keyword evidence="1" id="KW-0472">Membrane</keyword>
<evidence type="ECO:0000256" key="1">
    <source>
        <dbReference type="SAM" id="Phobius"/>
    </source>
</evidence>
<reference evidence="2 3" key="1">
    <citation type="submission" date="2020-06" db="EMBL/GenBank/DDBJ databases">
        <authorList>
            <person name="Chuat V."/>
        </authorList>
    </citation>
    <scope>NUCLEOTIDE SEQUENCE [LARGE SCALE GENOMIC DNA]</scope>
    <source>
        <strain evidence="2">STH_CIRM_998</strain>
    </source>
</reference>